<reference evidence="1 2" key="1">
    <citation type="journal article" date="2021" name="Elife">
        <title>Chloroplast acquisition without the gene transfer in kleptoplastic sea slugs, Plakobranchus ocellatus.</title>
        <authorList>
            <person name="Maeda T."/>
            <person name="Takahashi S."/>
            <person name="Yoshida T."/>
            <person name="Shimamura S."/>
            <person name="Takaki Y."/>
            <person name="Nagai Y."/>
            <person name="Toyoda A."/>
            <person name="Suzuki Y."/>
            <person name="Arimoto A."/>
            <person name="Ishii H."/>
            <person name="Satoh N."/>
            <person name="Nishiyama T."/>
            <person name="Hasebe M."/>
            <person name="Maruyama T."/>
            <person name="Minagawa J."/>
            <person name="Obokata J."/>
            <person name="Shigenobu S."/>
        </authorList>
    </citation>
    <scope>NUCLEOTIDE SEQUENCE [LARGE SCALE GENOMIC DNA]</scope>
</reference>
<gene>
    <name evidence="1" type="ORF">PoB_003810700</name>
</gene>
<evidence type="ECO:0000313" key="1">
    <source>
        <dbReference type="EMBL" id="GFO11602.1"/>
    </source>
</evidence>
<evidence type="ECO:0008006" key="3">
    <source>
        <dbReference type="Google" id="ProtNLM"/>
    </source>
</evidence>
<keyword evidence="2" id="KW-1185">Reference proteome</keyword>
<organism evidence="1 2">
    <name type="scientific">Plakobranchus ocellatus</name>
    <dbReference type="NCBI Taxonomy" id="259542"/>
    <lineage>
        <taxon>Eukaryota</taxon>
        <taxon>Metazoa</taxon>
        <taxon>Spiralia</taxon>
        <taxon>Lophotrochozoa</taxon>
        <taxon>Mollusca</taxon>
        <taxon>Gastropoda</taxon>
        <taxon>Heterobranchia</taxon>
        <taxon>Euthyneura</taxon>
        <taxon>Panpulmonata</taxon>
        <taxon>Sacoglossa</taxon>
        <taxon>Placobranchoidea</taxon>
        <taxon>Plakobranchidae</taxon>
        <taxon>Plakobranchus</taxon>
    </lineage>
</organism>
<dbReference type="InterPro" id="IPR036397">
    <property type="entry name" value="RNaseH_sf"/>
</dbReference>
<proteinExistence type="predicted"/>
<dbReference type="Gene3D" id="3.30.420.10">
    <property type="entry name" value="Ribonuclease H-like superfamily/Ribonuclease H"/>
    <property type="match status" value="1"/>
</dbReference>
<protein>
    <recommendedName>
        <fullName evidence="3">Histone-lysine N-methyltransferase SETMAR</fullName>
    </recommendedName>
</protein>
<dbReference type="AlphaFoldDB" id="A0AAV4AWF1"/>
<dbReference type="EMBL" id="BLXT01004325">
    <property type="protein sequence ID" value="GFO11602.1"/>
    <property type="molecule type" value="Genomic_DNA"/>
</dbReference>
<sequence length="114" mass="12925">MSDNSRSGRPLAACGDAGVAAVRQCLAKDRTHGFIFHHNNVPVHTARMVIQLLDEYEWSVLEHPLIPLILLHVTSGYFQRRKITCVVTEEDFIFATKKAIWLLDKDPYVTAFDS</sequence>
<dbReference type="GO" id="GO:0003676">
    <property type="term" value="F:nucleic acid binding"/>
    <property type="evidence" value="ECO:0007669"/>
    <property type="project" value="InterPro"/>
</dbReference>
<name>A0AAV4AWF1_9GAST</name>
<evidence type="ECO:0000313" key="2">
    <source>
        <dbReference type="Proteomes" id="UP000735302"/>
    </source>
</evidence>
<dbReference type="Proteomes" id="UP000735302">
    <property type="component" value="Unassembled WGS sequence"/>
</dbReference>
<accession>A0AAV4AWF1</accession>
<comment type="caution">
    <text evidence="1">The sequence shown here is derived from an EMBL/GenBank/DDBJ whole genome shotgun (WGS) entry which is preliminary data.</text>
</comment>